<dbReference type="EMBL" id="QYUO01000001">
    <property type="protein sequence ID" value="RJF99035.1"/>
    <property type="molecule type" value="Genomic_DNA"/>
</dbReference>
<keyword evidence="2" id="KW-1185">Reference proteome</keyword>
<dbReference type="RefSeq" id="WP_119768981.1">
    <property type="nucleotide sequence ID" value="NZ_QYUO01000001.1"/>
</dbReference>
<reference evidence="2" key="1">
    <citation type="submission" date="2018-09" db="EMBL/GenBank/DDBJ databases">
        <authorList>
            <person name="Zhu H."/>
        </authorList>
    </citation>
    <scope>NUCLEOTIDE SEQUENCE [LARGE SCALE GENOMIC DNA]</scope>
    <source>
        <strain evidence="2">K1R23-30</strain>
    </source>
</reference>
<sequence>MDAQQLKDIEARCDDVLNGFNRPSEVDARNAQKLLHFVGQLRQIQAAEAFANIGKTSSNGPLRSAFDEVMKDIFK</sequence>
<gene>
    <name evidence="1" type="ORF">D3871_11325</name>
</gene>
<protein>
    <submittedName>
        <fullName evidence="1">Uncharacterized protein</fullName>
    </submittedName>
</protein>
<organism evidence="1 2">
    <name type="scientific">Noviherbaspirillum saxi</name>
    <dbReference type="NCBI Taxonomy" id="2320863"/>
    <lineage>
        <taxon>Bacteria</taxon>
        <taxon>Pseudomonadati</taxon>
        <taxon>Pseudomonadota</taxon>
        <taxon>Betaproteobacteria</taxon>
        <taxon>Burkholderiales</taxon>
        <taxon>Oxalobacteraceae</taxon>
        <taxon>Noviherbaspirillum</taxon>
    </lineage>
</organism>
<proteinExistence type="predicted"/>
<dbReference type="AlphaFoldDB" id="A0A3A3GA55"/>
<comment type="caution">
    <text evidence="1">The sequence shown here is derived from an EMBL/GenBank/DDBJ whole genome shotgun (WGS) entry which is preliminary data.</text>
</comment>
<accession>A0A3A3GA55</accession>
<name>A0A3A3GA55_9BURK</name>
<evidence type="ECO:0000313" key="2">
    <source>
        <dbReference type="Proteomes" id="UP000265955"/>
    </source>
</evidence>
<evidence type="ECO:0000313" key="1">
    <source>
        <dbReference type="EMBL" id="RJF99035.1"/>
    </source>
</evidence>
<dbReference type="Proteomes" id="UP000265955">
    <property type="component" value="Unassembled WGS sequence"/>
</dbReference>